<evidence type="ECO:0000256" key="2">
    <source>
        <dbReference type="ARBA" id="ARBA00023002"/>
    </source>
</evidence>
<dbReference type="PANTHER" id="PTHR43570:SF20">
    <property type="entry name" value="ALDEHYDE DEHYDROGENASE ALDX-RELATED"/>
    <property type="match status" value="1"/>
</dbReference>
<accession>X1GL20</accession>
<dbReference type="PANTHER" id="PTHR43570">
    <property type="entry name" value="ALDEHYDE DEHYDROGENASE"/>
    <property type="match status" value="1"/>
</dbReference>
<keyword evidence="4" id="KW-0472">Membrane</keyword>
<keyword evidence="2" id="KW-0560">Oxidoreductase</keyword>
<dbReference type="AlphaFoldDB" id="X1GL20"/>
<keyword evidence="4" id="KW-1133">Transmembrane helix</keyword>
<feature type="non-terminal residue" evidence="6">
    <location>
        <position position="1"/>
    </location>
</feature>
<evidence type="ECO:0000313" key="6">
    <source>
        <dbReference type="EMBL" id="GAH57892.1"/>
    </source>
</evidence>
<feature type="domain" description="Aldehyde dehydrogenase" evidence="5">
    <location>
        <begin position="12"/>
        <end position="56"/>
    </location>
</feature>
<evidence type="ECO:0000256" key="4">
    <source>
        <dbReference type="SAM" id="Phobius"/>
    </source>
</evidence>
<proteinExistence type="inferred from homology"/>
<evidence type="ECO:0000259" key="5">
    <source>
        <dbReference type="Pfam" id="PF00171"/>
    </source>
</evidence>
<organism evidence="6">
    <name type="scientific">marine sediment metagenome</name>
    <dbReference type="NCBI Taxonomy" id="412755"/>
    <lineage>
        <taxon>unclassified sequences</taxon>
        <taxon>metagenomes</taxon>
        <taxon>ecological metagenomes</taxon>
    </lineage>
</organism>
<gene>
    <name evidence="6" type="ORF">S03H2_27087</name>
</gene>
<protein>
    <recommendedName>
        <fullName evidence="5">Aldehyde dehydrogenase domain-containing protein</fullName>
    </recommendedName>
</protein>
<comment type="similarity">
    <text evidence="1">Belongs to the aldehyde dehydrogenase family.</text>
</comment>
<dbReference type="SUPFAM" id="SSF53720">
    <property type="entry name" value="ALDH-like"/>
    <property type="match status" value="1"/>
</dbReference>
<name>X1GL20_9ZZZZ</name>
<evidence type="ECO:0000256" key="3">
    <source>
        <dbReference type="ARBA" id="ARBA00023027"/>
    </source>
</evidence>
<dbReference type="EMBL" id="BARU01016046">
    <property type="protein sequence ID" value="GAH57892.1"/>
    <property type="molecule type" value="Genomic_DNA"/>
</dbReference>
<dbReference type="InterPro" id="IPR015590">
    <property type="entry name" value="Aldehyde_DH_dom"/>
</dbReference>
<dbReference type="GO" id="GO:0006081">
    <property type="term" value="P:aldehyde metabolic process"/>
    <property type="evidence" value="ECO:0007669"/>
    <property type="project" value="InterPro"/>
</dbReference>
<dbReference type="GO" id="GO:0005737">
    <property type="term" value="C:cytoplasm"/>
    <property type="evidence" value="ECO:0007669"/>
    <property type="project" value="TreeGrafter"/>
</dbReference>
<keyword evidence="3" id="KW-0520">NAD</keyword>
<feature type="non-terminal residue" evidence="6">
    <location>
        <position position="57"/>
    </location>
</feature>
<comment type="caution">
    <text evidence="6">The sequence shown here is derived from an EMBL/GenBank/DDBJ whole genome shotgun (WGS) entry which is preliminary data.</text>
</comment>
<dbReference type="GO" id="GO:0004029">
    <property type="term" value="F:aldehyde dehydrogenase (NAD+) activity"/>
    <property type="evidence" value="ECO:0007669"/>
    <property type="project" value="TreeGrafter"/>
</dbReference>
<feature type="transmembrane region" description="Helical" evidence="4">
    <location>
        <begin position="28"/>
        <end position="46"/>
    </location>
</feature>
<dbReference type="Gene3D" id="3.40.605.10">
    <property type="entry name" value="Aldehyde Dehydrogenase, Chain A, domain 1"/>
    <property type="match status" value="1"/>
</dbReference>
<evidence type="ECO:0000256" key="1">
    <source>
        <dbReference type="ARBA" id="ARBA00009986"/>
    </source>
</evidence>
<sequence length="57" mass="6224">RAVAWHSQLGRAHIEYQPLGVVGVMAPWNYPFSLALMPLATSIAAGNRTMLKPSEFA</sequence>
<reference evidence="6" key="1">
    <citation type="journal article" date="2014" name="Front. Microbiol.">
        <title>High frequency of phylogenetically diverse reductive dehalogenase-homologous genes in deep subseafloor sedimentary metagenomes.</title>
        <authorList>
            <person name="Kawai M."/>
            <person name="Futagami T."/>
            <person name="Toyoda A."/>
            <person name="Takaki Y."/>
            <person name="Nishi S."/>
            <person name="Hori S."/>
            <person name="Arai W."/>
            <person name="Tsubouchi T."/>
            <person name="Morono Y."/>
            <person name="Uchiyama I."/>
            <person name="Ito T."/>
            <person name="Fujiyama A."/>
            <person name="Inagaki F."/>
            <person name="Takami H."/>
        </authorList>
    </citation>
    <scope>NUCLEOTIDE SEQUENCE</scope>
    <source>
        <strain evidence="6">Expedition CK06-06</strain>
    </source>
</reference>
<dbReference type="InterPro" id="IPR016162">
    <property type="entry name" value="Ald_DH_N"/>
</dbReference>
<dbReference type="InterPro" id="IPR016161">
    <property type="entry name" value="Ald_DH/histidinol_DH"/>
</dbReference>
<dbReference type="InterPro" id="IPR012394">
    <property type="entry name" value="Aldehyde_DH_NAD(P)"/>
</dbReference>
<keyword evidence="4" id="KW-0812">Transmembrane</keyword>
<dbReference type="Pfam" id="PF00171">
    <property type="entry name" value="Aldedh"/>
    <property type="match status" value="1"/>
</dbReference>